<name>A0A3N1D2R7_9ACTN</name>
<dbReference type="RefSeq" id="WP_211359927.1">
    <property type="nucleotide sequence ID" value="NZ_RJKE01000001.1"/>
</dbReference>
<dbReference type="AlphaFoldDB" id="A0A3N1D2R7"/>
<feature type="region of interest" description="Disordered" evidence="1">
    <location>
        <begin position="1"/>
        <end position="44"/>
    </location>
</feature>
<dbReference type="InterPro" id="IPR007995">
    <property type="entry name" value="DUF742"/>
</dbReference>
<gene>
    <name evidence="2" type="ORF">EDD29_5466</name>
</gene>
<reference evidence="2 3" key="1">
    <citation type="submission" date="2018-11" db="EMBL/GenBank/DDBJ databases">
        <title>Sequencing the genomes of 1000 actinobacteria strains.</title>
        <authorList>
            <person name="Klenk H.-P."/>
        </authorList>
    </citation>
    <scope>NUCLEOTIDE SEQUENCE [LARGE SCALE GENOMIC DNA]</scope>
    <source>
        <strain evidence="2 3">DSM 44254</strain>
    </source>
</reference>
<evidence type="ECO:0000313" key="2">
    <source>
        <dbReference type="EMBL" id="ROO87823.1"/>
    </source>
</evidence>
<feature type="compositionally biased region" description="Pro residues" evidence="1">
    <location>
        <begin position="24"/>
        <end position="34"/>
    </location>
</feature>
<sequence>MNDGRRDEPPWPPGTVEHRKGPEPAVPGTPPTVPVPTDEGPGEQFVRPFIVTGGRTRPADDRLRVETLVTAIPAALSAPLSFERRRIVEVCQWPLSVAEIAASLGVPLGVTRVLIADLLAERYLTVHEQAGLNGHLSLALLERIREGVRSL</sequence>
<protein>
    <submittedName>
        <fullName evidence="2">Uncharacterized protein DUF742</fullName>
    </submittedName>
</protein>
<dbReference type="EMBL" id="RJKE01000001">
    <property type="protein sequence ID" value="ROO87823.1"/>
    <property type="molecule type" value="Genomic_DNA"/>
</dbReference>
<organism evidence="2 3">
    <name type="scientific">Actinocorallia herbida</name>
    <dbReference type="NCBI Taxonomy" id="58109"/>
    <lineage>
        <taxon>Bacteria</taxon>
        <taxon>Bacillati</taxon>
        <taxon>Actinomycetota</taxon>
        <taxon>Actinomycetes</taxon>
        <taxon>Streptosporangiales</taxon>
        <taxon>Thermomonosporaceae</taxon>
        <taxon>Actinocorallia</taxon>
    </lineage>
</organism>
<proteinExistence type="predicted"/>
<dbReference type="Proteomes" id="UP000272400">
    <property type="component" value="Unassembled WGS sequence"/>
</dbReference>
<dbReference type="PANTHER" id="PTHR36221:SF1">
    <property type="entry name" value="DUF742 DOMAIN-CONTAINING PROTEIN"/>
    <property type="match status" value="1"/>
</dbReference>
<accession>A0A3N1D2R7</accession>
<dbReference type="Pfam" id="PF05331">
    <property type="entry name" value="DUF742"/>
    <property type="match status" value="1"/>
</dbReference>
<dbReference type="PANTHER" id="PTHR36221">
    <property type="entry name" value="DUF742 DOMAIN-CONTAINING PROTEIN"/>
    <property type="match status" value="1"/>
</dbReference>
<comment type="caution">
    <text evidence="2">The sequence shown here is derived from an EMBL/GenBank/DDBJ whole genome shotgun (WGS) entry which is preliminary data.</text>
</comment>
<evidence type="ECO:0000313" key="3">
    <source>
        <dbReference type="Proteomes" id="UP000272400"/>
    </source>
</evidence>
<evidence type="ECO:0000256" key="1">
    <source>
        <dbReference type="SAM" id="MobiDB-lite"/>
    </source>
</evidence>
<keyword evidence="3" id="KW-1185">Reference proteome</keyword>